<dbReference type="InterPro" id="IPR036890">
    <property type="entry name" value="HATPase_C_sf"/>
</dbReference>
<gene>
    <name evidence="3" type="ORF">ECE50_025400</name>
</gene>
<dbReference type="InterPro" id="IPR050640">
    <property type="entry name" value="Bact_2-comp_sensor_kinase"/>
</dbReference>
<dbReference type="AlphaFoldDB" id="A0A9Q5D5V5"/>
<dbReference type="OrthoDB" id="9809908at2"/>
<feature type="domain" description="Signal transduction histidine kinase internal region" evidence="2">
    <location>
        <begin position="124"/>
        <end position="201"/>
    </location>
</feature>
<organism evidence="3 4">
    <name type="scientific">Chitinophaga solisilvae</name>
    <dbReference type="NCBI Taxonomy" id="1233460"/>
    <lineage>
        <taxon>Bacteria</taxon>
        <taxon>Pseudomonadati</taxon>
        <taxon>Bacteroidota</taxon>
        <taxon>Chitinophagia</taxon>
        <taxon>Chitinophagales</taxon>
        <taxon>Chitinophagaceae</taxon>
        <taxon>Chitinophaga</taxon>
    </lineage>
</organism>
<keyword evidence="4" id="KW-1185">Reference proteome</keyword>
<name>A0A9Q5D5V5_9BACT</name>
<evidence type="ECO:0000256" key="1">
    <source>
        <dbReference type="SAM" id="Phobius"/>
    </source>
</evidence>
<dbReference type="Proteomes" id="UP000281028">
    <property type="component" value="Unassembled WGS sequence"/>
</dbReference>
<accession>A0A9Q5D5V5</accession>
<sequence length="313" mass="35797">MLVLVFGFYFIMYFVLPELILKGHYLAGFFGIIFPFFVNSLINYGACLIVYGFSMKVKDQETADTVIKIAKGGFMGVILSTLSPKAMWFYVSAMGPFVVFKMVLDTIRSATRRLRMSRDKLDLELSFLKSQLNPHFLFNTLNNIYTLSLKGAPEASDLILHLSAMMRYTLYESDTQLVYLRDEVEFMRNYTELERIRYGSRADITFEYDEAEIADQKIGPLLMFPFIENAFKYGQVTSDGQCHIHIKIHANGPLLKMSVCNSKGERPEKKEVGGIGQKNSRKRLELLYPGRHSLLIEDISDKYNVTLSIALSN</sequence>
<evidence type="ECO:0000313" key="4">
    <source>
        <dbReference type="Proteomes" id="UP000281028"/>
    </source>
</evidence>
<evidence type="ECO:0000259" key="2">
    <source>
        <dbReference type="Pfam" id="PF06580"/>
    </source>
</evidence>
<protein>
    <submittedName>
        <fullName evidence="3">Sensor histidine kinase</fullName>
    </submittedName>
</protein>
<dbReference type="RefSeq" id="WP_158631392.1">
    <property type="nucleotide sequence ID" value="NZ_JAABOK010000005.1"/>
</dbReference>
<dbReference type="EMBL" id="RIAR02000001">
    <property type="protein sequence ID" value="NSL90196.1"/>
    <property type="molecule type" value="Genomic_DNA"/>
</dbReference>
<dbReference type="PANTHER" id="PTHR34220">
    <property type="entry name" value="SENSOR HISTIDINE KINASE YPDA"/>
    <property type="match status" value="1"/>
</dbReference>
<dbReference type="PANTHER" id="PTHR34220:SF7">
    <property type="entry name" value="SENSOR HISTIDINE KINASE YPDA"/>
    <property type="match status" value="1"/>
</dbReference>
<dbReference type="GO" id="GO:0016020">
    <property type="term" value="C:membrane"/>
    <property type="evidence" value="ECO:0007669"/>
    <property type="project" value="InterPro"/>
</dbReference>
<dbReference type="Pfam" id="PF06580">
    <property type="entry name" value="His_kinase"/>
    <property type="match status" value="1"/>
</dbReference>
<dbReference type="Gene3D" id="3.30.565.10">
    <property type="entry name" value="Histidine kinase-like ATPase, C-terminal domain"/>
    <property type="match status" value="1"/>
</dbReference>
<dbReference type="InterPro" id="IPR010559">
    <property type="entry name" value="Sig_transdc_His_kin_internal"/>
</dbReference>
<keyword evidence="3" id="KW-0418">Kinase</keyword>
<keyword evidence="3" id="KW-0808">Transferase</keyword>
<proteinExistence type="predicted"/>
<keyword evidence="1" id="KW-1133">Transmembrane helix</keyword>
<keyword evidence="1" id="KW-0812">Transmembrane</keyword>
<comment type="caution">
    <text evidence="3">The sequence shown here is derived from an EMBL/GenBank/DDBJ whole genome shotgun (WGS) entry which is preliminary data.</text>
</comment>
<feature type="transmembrane region" description="Helical" evidence="1">
    <location>
        <begin position="27"/>
        <end position="53"/>
    </location>
</feature>
<reference evidence="3" key="1">
    <citation type="submission" date="2020-05" db="EMBL/GenBank/DDBJ databases">
        <title>Chitinophaga laudate sp. nov., isolated from a tropical peat swamp.</title>
        <authorList>
            <person name="Goh C.B.S."/>
            <person name="Lee M.S."/>
            <person name="Parimannan S."/>
            <person name="Pasbakhsh P."/>
            <person name="Yule C.M."/>
            <person name="Rajandas H."/>
            <person name="Loke S."/>
            <person name="Croft L."/>
            <person name="Tan J.B.L."/>
        </authorList>
    </citation>
    <scope>NUCLEOTIDE SEQUENCE</scope>
    <source>
        <strain evidence="3">Mgbs1</strain>
    </source>
</reference>
<evidence type="ECO:0000313" key="3">
    <source>
        <dbReference type="EMBL" id="NSL90196.1"/>
    </source>
</evidence>
<dbReference type="GO" id="GO:0000155">
    <property type="term" value="F:phosphorelay sensor kinase activity"/>
    <property type="evidence" value="ECO:0007669"/>
    <property type="project" value="InterPro"/>
</dbReference>
<keyword evidence="1" id="KW-0472">Membrane</keyword>